<dbReference type="Gene3D" id="3.50.30.40">
    <property type="entry name" value="Ribonuclease E inhibitor RraA/RraA-like"/>
    <property type="match status" value="1"/>
</dbReference>
<protein>
    <submittedName>
        <fullName evidence="3">Ribonuclease activity regulator RraA</fullName>
    </submittedName>
</protein>
<dbReference type="GO" id="GO:0046872">
    <property type="term" value="F:metal ion binding"/>
    <property type="evidence" value="ECO:0007669"/>
    <property type="project" value="UniProtKB-KW"/>
</dbReference>
<dbReference type="InterPro" id="IPR005493">
    <property type="entry name" value="RraA/RraA-like"/>
</dbReference>
<proteinExistence type="predicted"/>
<comment type="cofactor">
    <cofactor evidence="1">
        <name>Mg(2+)</name>
        <dbReference type="ChEBI" id="CHEBI:18420"/>
    </cofactor>
</comment>
<comment type="caution">
    <text evidence="3">The sequence shown here is derived from an EMBL/GenBank/DDBJ whole genome shotgun (WGS) entry which is preliminary data.</text>
</comment>
<feature type="binding site" evidence="1">
    <location>
        <position position="189"/>
    </location>
    <ligand>
        <name>substrate</name>
    </ligand>
</feature>
<dbReference type="NCBIfam" id="NF006093">
    <property type="entry name" value="PRK08245.1"/>
    <property type="match status" value="1"/>
</dbReference>
<dbReference type="CDD" id="cd16841">
    <property type="entry name" value="RraA_family"/>
    <property type="match status" value="1"/>
</dbReference>
<reference evidence="3" key="1">
    <citation type="journal article" date="2014" name="Int. J. Syst. Evol. Microbiol.">
        <title>Complete genome sequence of Corynebacterium casei LMG S-19264T (=DSM 44701T), isolated from a smear-ripened cheese.</title>
        <authorList>
            <consortium name="US DOE Joint Genome Institute (JGI-PGF)"/>
            <person name="Walter F."/>
            <person name="Albersmeier A."/>
            <person name="Kalinowski J."/>
            <person name="Ruckert C."/>
        </authorList>
    </citation>
    <scope>NUCLEOTIDE SEQUENCE</scope>
    <source>
        <strain evidence="3">CGMCC 1.12919</strain>
    </source>
</reference>
<organism evidence="3 4">
    <name type="scientific">Chelatococcus reniformis</name>
    <dbReference type="NCBI Taxonomy" id="1494448"/>
    <lineage>
        <taxon>Bacteria</taxon>
        <taxon>Pseudomonadati</taxon>
        <taxon>Pseudomonadota</taxon>
        <taxon>Alphaproteobacteria</taxon>
        <taxon>Hyphomicrobiales</taxon>
        <taxon>Chelatococcaceae</taxon>
        <taxon>Chelatococcus</taxon>
    </lineage>
</organism>
<keyword evidence="4" id="KW-1185">Reference proteome</keyword>
<feature type="binding site" evidence="1">
    <location>
        <position position="190"/>
    </location>
    <ligand>
        <name>Mg(2+)</name>
        <dbReference type="ChEBI" id="CHEBI:18420"/>
    </ligand>
</feature>
<dbReference type="AlphaFoldDB" id="A0A916TWN0"/>
<dbReference type="InterPro" id="IPR036704">
    <property type="entry name" value="RraA/RraA-like_sf"/>
</dbReference>
<evidence type="ECO:0000256" key="1">
    <source>
        <dbReference type="PIRSR" id="PIRSR605493-1"/>
    </source>
</evidence>
<dbReference type="PANTHER" id="PTHR33254">
    <property type="entry name" value="4-HYDROXY-4-METHYL-2-OXOGLUTARATE ALDOLASE 3-RELATED"/>
    <property type="match status" value="1"/>
</dbReference>
<name>A0A916TWN0_9HYPH</name>
<sequence>MLYLFDCRVFFTRTDVHFARKRFSGADRRAAVFGLGGGAFPDDKGGRAAGPGLGRSRAGKREEDAAMTDDARIADVLSQVTTATITTILLKKGLRNVWLRGTRPLRPGQPRRVGRAFTLRFVPAREDLATPESWSSPKSTRAAIEAMPEGCIAVVDAMGVTDAGIFGDILCARMQKKGVAALVTDGVVRDLAGVLAAGLPVWCQGAAAPPSVAGLTFVNWQEPIACGGVAVYPDDLIVVDDDGAVLVPAALAEEVATLGPEQERFESWIMGEVQAGAALPGLYPPNAENKARYEAARRG</sequence>
<evidence type="ECO:0000313" key="3">
    <source>
        <dbReference type="EMBL" id="GGC46042.1"/>
    </source>
</evidence>
<evidence type="ECO:0000256" key="2">
    <source>
        <dbReference type="SAM" id="MobiDB-lite"/>
    </source>
</evidence>
<accession>A0A916TWN0</accession>
<gene>
    <name evidence="3" type="ORF">GCM10010994_01450</name>
</gene>
<keyword evidence="1" id="KW-0460">Magnesium</keyword>
<feature type="region of interest" description="Disordered" evidence="2">
    <location>
        <begin position="43"/>
        <end position="65"/>
    </location>
</feature>
<evidence type="ECO:0000313" key="4">
    <source>
        <dbReference type="Proteomes" id="UP000637002"/>
    </source>
</evidence>
<keyword evidence="1" id="KW-0479">Metal-binding</keyword>
<dbReference type="Pfam" id="PF03737">
    <property type="entry name" value="RraA-like"/>
    <property type="match status" value="1"/>
</dbReference>
<dbReference type="PANTHER" id="PTHR33254:SF16">
    <property type="entry name" value="BLR3842 PROTEIN"/>
    <property type="match status" value="1"/>
</dbReference>
<feature type="binding site" evidence="1">
    <location>
        <begin position="167"/>
        <end position="170"/>
    </location>
    <ligand>
        <name>substrate</name>
    </ligand>
</feature>
<dbReference type="SUPFAM" id="SSF89562">
    <property type="entry name" value="RraA-like"/>
    <property type="match status" value="1"/>
</dbReference>
<dbReference type="EMBL" id="BMGG01000001">
    <property type="protein sequence ID" value="GGC46042.1"/>
    <property type="molecule type" value="Genomic_DNA"/>
</dbReference>
<dbReference type="Proteomes" id="UP000637002">
    <property type="component" value="Unassembled WGS sequence"/>
</dbReference>
<reference evidence="3" key="2">
    <citation type="submission" date="2020-09" db="EMBL/GenBank/DDBJ databases">
        <authorList>
            <person name="Sun Q."/>
            <person name="Zhou Y."/>
        </authorList>
    </citation>
    <scope>NUCLEOTIDE SEQUENCE</scope>
    <source>
        <strain evidence="3">CGMCC 1.12919</strain>
    </source>
</reference>